<dbReference type="GO" id="GO:0016787">
    <property type="term" value="F:hydrolase activity"/>
    <property type="evidence" value="ECO:0007669"/>
    <property type="project" value="UniProtKB-KW"/>
</dbReference>
<protein>
    <recommendedName>
        <fullName evidence="2">ACT domain-containing protein</fullName>
    </recommendedName>
</protein>
<gene>
    <name evidence="3" type="ORF">UA45_10265</name>
</gene>
<comment type="caution">
    <text evidence="3">The sequence shown here is derived from an EMBL/GenBank/DDBJ whole genome shotgun (WGS) entry which is preliminary data.</text>
</comment>
<dbReference type="AlphaFoldDB" id="A0A0D8L9N1"/>
<dbReference type="SUPFAM" id="SSF55021">
    <property type="entry name" value="ACT-like"/>
    <property type="match status" value="1"/>
</dbReference>
<name>A0A0D8L9N1_MORMO</name>
<dbReference type="PANTHER" id="PTHR47320">
    <property type="entry name" value="BIFUNCTIONAL URIDYLYLTRANSFERASE/URIDYLYL-REMOVING ENZYME"/>
    <property type="match status" value="1"/>
</dbReference>
<keyword evidence="1" id="KW-0378">Hydrolase</keyword>
<evidence type="ECO:0000313" key="4">
    <source>
        <dbReference type="Proteomes" id="UP000032582"/>
    </source>
</evidence>
<organism evidence="3 4">
    <name type="scientific">Morganella morganii</name>
    <name type="common">Proteus morganii</name>
    <dbReference type="NCBI Taxonomy" id="582"/>
    <lineage>
        <taxon>Bacteria</taxon>
        <taxon>Pseudomonadati</taxon>
        <taxon>Pseudomonadota</taxon>
        <taxon>Gammaproteobacteria</taxon>
        <taxon>Enterobacterales</taxon>
        <taxon>Morganellaceae</taxon>
        <taxon>Morganella</taxon>
    </lineage>
</organism>
<dbReference type="GO" id="GO:0008773">
    <property type="term" value="F:[protein-PII] uridylyltransferase activity"/>
    <property type="evidence" value="ECO:0007669"/>
    <property type="project" value="InterPro"/>
</dbReference>
<dbReference type="PANTHER" id="PTHR47320:SF1">
    <property type="entry name" value="BIFUNCTIONAL URIDYLYLTRANSFERASE_URIDYLYL-REMOVING ENZYME"/>
    <property type="match status" value="1"/>
</dbReference>
<dbReference type="CDD" id="cd04900">
    <property type="entry name" value="ACT_UUR-like_1"/>
    <property type="match status" value="1"/>
</dbReference>
<sequence>MVSELDRRNLSVQNAQIFTNRDNMAMDSFVVLEPDGKPLAADRHDTIRKSLARAVTTDYVPDHRTRTAPAKLRHFDVPMRVKFIDNKRGLRSYMELYALDKPGLLAQVGQIFAGLDLQLHGARITTTGEKVEDIFILTDKENKALDKNIQEELTERLTKALNSKDKTE</sequence>
<dbReference type="PATRIC" id="fig|582.24.peg.3229"/>
<dbReference type="InterPro" id="IPR010043">
    <property type="entry name" value="UTase/UR"/>
</dbReference>
<dbReference type="EMBL" id="JZSH01000103">
    <property type="protein sequence ID" value="KJF77816.1"/>
    <property type="molecule type" value="Genomic_DNA"/>
</dbReference>
<dbReference type="CDD" id="cd04899">
    <property type="entry name" value="ACT_ACR-UUR-like_2"/>
    <property type="match status" value="1"/>
</dbReference>
<dbReference type="Pfam" id="PF01842">
    <property type="entry name" value="ACT"/>
    <property type="match status" value="1"/>
</dbReference>
<dbReference type="InterPro" id="IPR045865">
    <property type="entry name" value="ACT-like_dom_sf"/>
</dbReference>
<dbReference type="InterPro" id="IPR002912">
    <property type="entry name" value="ACT_dom"/>
</dbReference>
<feature type="domain" description="ACT" evidence="2">
    <location>
        <begin position="1"/>
        <end position="66"/>
    </location>
</feature>
<feature type="domain" description="ACT" evidence="2">
    <location>
        <begin position="93"/>
        <end position="168"/>
    </location>
</feature>
<dbReference type="PROSITE" id="PS51671">
    <property type="entry name" value="ACT"/>
    <property type="match status" value="2"/>
</dbReference>
<dbReference type="Proteomes" id="UP000032582">
    <property type="component" value="Unassembled WGS sequence"/>
</dbReference>
<evidence type="ECO:0000256" key="1">
    <source>
        <dbReference type="ARBA" id="ARBA00022801"/>
    </source>
</evidence>
<reference evidence="3 4" key="1">
    <citation type="submission" date="2015-02" db="EMBL/GenBank/DDBJ databases">
        <title>Whole genome shotgun sequencing of cultured foodborne pathogen.</title>
        <authorList>
            <person name="Timme R."/>
            <person name="Allard M.W."/>
            <person name="Strain E."/>
            <person name="Evans P.S."/>
            <person name="Brown E."/>
        </authorList>
    </citation>
    <scope>NUCLEOTIDE SEQUENCE [LARGE SCALE GENOMIC DNA]</scope>
    <source>
        <strain evidence="3 4">GCSL-TSO-24</strain>
    </source>
</reference>
<accession>A0A0D8L9N1</accession>
<proteinExistence type="predicted"/>
<evidence type="ECO:0000259" key="2">
    <source>
        <dbReference type="PROSITE" id="PS51671"/>
    </source>
</evidence>
<evidence type="ECO:0000313" key="3">
    <source>
        <dbReference type="EMBL" id="KJF77816.1"/>
    </source>
</evidence>